<comment type="caution">
    <text evidence="1">The sequence shown here is derived from an EMBL/GenBank/DDBJ whole genome shotgun (WGS) entry which is preliminary data.</text>
</comment>
<gene>
    <name evidence="1" type="ORF">Aru02nite_26520</name>
</gene>
<dbReference type="AlphaFoldDB" id="A0A8J3JBI9"/>
<proteinExistence type="predicted"/>
<dbReference type="EMBL" id="BOMB01000015">
    <property type="protein sequence ID" value="GID11763.1"/>
    <property type="molecule type" value="Genomic_DNA"/>
</dbReference>
<keyword evidence="2" id="KW-1185">Reference proteome</keyword>
<dbReference type="Proteomes" id="UP000612808">
    <property type="component" value="Unassembled WGS sequence"/>
</dbReference>
<sequence length="79" mass="8646">MLDTPSMSAVCGELPRAGETVLIGPSAGPHFAHSYWFRVSAVRPSGESGWVYLDGIDPLTDDSIERSLFVRIEGLVIRR</sequence>
<accession>A0A8J3JBI9</accession>
<evidence type="ECO:0000313" key="1">
    <source>
        <dbReference type="EMBL" id="GID11763.1"/>
    </source>
</evidence>
<organism evidence="1 2">
    <name type="scientific">Actinocatenispora rupis</name>
    <dbReference type="NCBI Taxonomy" id="519421"/>
    <lineage>
        <taxon>Bacteria</taxon>
        <taxon>Bacillati</taxon>
        <taxon>Actinomycetota</taxon>
        <taxon>Actinomycetes</taxon>
        <taxon>Micromonosporales</taxon>
        <taxon>Micromonosporaceae</taxon>
        <taxon>Actinocatenispora</taxon>
    </lineage>
</organism>
<reference evidence="1" key="1">
    <citation type="submission" date="2021-01" db="EMBL/GenBank/DDBJ databases">
        <title>Whole genome shotgun sequence of Actinocatenispora rupis NBRC 107355.</title>
        <authorList>
            <person name="Komaki H."/>
            <person name="Tamura T."/>
        </authorList>
    </citation>
    <scope>NUCLEOTIDE SEQUENCE</scope>
    <source>
        <strain evidence="1">NBRC 107355</strain>
    </source>
</reference>
<evidence type="ECO:0000313" key="2">
    <source>
        <dbReference type="Proteomes" id="UP000612808"/>
    </source>
</evidence>
<protein>
    <submittedName>
        <fullName evidence="1">Uncharacterized protein</fullName>
    </submittedName>
</protein>
<name>A0A8J3JBI9_9ACTN</name>